<evidence type="ECO:0000313" key="3">
    <source>
        <dbReference type="Proteomes" id="UP000287651"/>
    </source>
</evidence>
<dbReference type="AlphaFoldDB" id="A0A426Y2Y4"/>
<dbReference type="EMBL" id="AMZH03015542">
    <property type="protein sequence ID" value="RRT45891.1"/>
    <property type="molecule type" value="Genomic_DNA"/>
</dbReference>
<sequence>LQRIQWEVHGRCHLLRRAEHTDGLKKGATPHESLSTQRTLSSGGGQIKCWGSIQMRRRRRRRKKKKKKMKKKKHCAAVLFRFREWGDGRGGPK</sequence>
<feature type="region of interest" description="Disordered" evidence="1">
    <location>
        <begin position="20"/>
        <end position="73"/>
    </location>
</feature>
<feature type="non-terminal residue" evidence="2">
    <location>
        <position position="1"/>
    </location>
</feature>
<organism evidence="2 3">
    <name type="scientific">Ensete ventricosum</name>
    <name type="common">Abyssinian banana</name>
    <name type="synonym">Musa ensete</name>
    <dbReference type="NCBI Taxonomy" id="4639"/>
    <lineage>
        <taxon>Eukaryota</taxon>
        <taxon>Viridiplantae</taxon>
        <taxon>Streptophyta</taxon>
        <taxon>Embryophyta</taxon>
        <taxon>Tracheophyta</taxon>
        <taxon>Spermatophyta</taxon>
        <taxon>Magnoliopsida</taxon>
        <taxon>Liliopsida</taxon>
        <taxon>Zingiberales</taxon>
        <taxon>Musaceae</taxon>
        <taxon>Ensete</taxon>
    </lineage>
</organism>
<feature type="compositionally biased region" description="Polar residues" evidence="1">
    <location>
        <begin position="32"/>
        <end position="41"/>
    </location>
</feature>
<name>A0A426Y2Y4_ENSVE</name>
<evidence type="ECO:0000256" key="1">
    <source>
        <dbReference type="SAM" id="MobiDB-lite"/>
    </source>
</evidence>
<dbReference type="Proteomes" id="UP000287651">
    <property type="component" value="Unassembled WGS sequence"/>
</dbReference>
<accession>A0A426Y2Y4</accession>
<comment type="caution">
    <text evidence="2">The sequence shown here is derived from an EMBL/GenBank/DDBJ whole genome shotgun (WGS) entry which is preliminary data.</text>
</comment>
<evidence type="ECO:0000313" key="2">
    <source>
        <dbReference type="EMBL" id="RRT45891.1"/>
    </source>
</evidence>
<proteinExistence type="predicted"/>
<reference evidence="2 3" key="1">
    <citation type="journal article" date="2014" name="Agronomy (Basel)">
        <title>A Draft Genome Sequence for Ensete ventricosum, the Drought-Tolerant Tree Against Hunger.</title>
        <authorList>
            <person name="Harrison J."/>
            <person name="Moore K.A."/>
            <person name="Paszkiewicz K."/>
            <person name="Jones T."/>
            <person name="Grant M."/>
            <person name="Ambacheew D."/>
            <person name="Muzemil S."/>
            <person name="Studholme D.J."/>
        </authorList>
    </citation>
    <scope>NUCLEOTIDE SEQUENCE [LARGE SCALE GENOMIC DNA]</scope>
</reference>
<protein>
    <submittedName>
        <fullName evidence="2">Uncharacterized protein</fullName>
    </submittedName>
</protein>
<feature type="compositionally biased region" description="Basic residues" evidence="1">
    <location>
        <begin position="55"/>
        <end position="73"/>
    </location>
</feature>
<gene>
    <name evidence="2" type="ORF">B296_00054826</name>
</gene>